<evidence type="ECO:0000313" key="1">
    <source>
        <dbReference type="EMBL" id="AGU46366.1"/>
    </source>
</evidence>
<gene>
    <name evidence="1" type="primary">rbcL</name>
</gene>
<sequence length="36" mass="4354">RGIRLMMKILTLPFKALERTFLILYGPYKPCFSSYW</sequence>
<name>T1X285_9ZZZZ</name>
<proteinExistence type="predicted"/>
<dbReference type="EMBL" id="KF137479">
    <property type="protein sequence ID" value="AGU46366.1"/>
    <property type="molecule type" value="Genomic_DNA"/>
</dbReference>
<feature type="non-terminal residue" evidence="1">
    <location>
        <position position="1"/>
    </location>
</feature>
<organism evidence="1">
    <name type="scientific">uncultured microorganism</name>
    <dbReference type="NCBI Taxonomy" id="358574"/>
    <lineage>
        <taxon>unclassified sequences</taxon>
        <taxon>environmental samples</taxon>
    </lineage>
</organism>
<reference evidence="1" key="1">
    <citation type="journal article" date="2016" name="J. Appl. Phycol.">
        <title>Diversity of phototrophic phytoplankton in Northern South China Sea indicated by rbcL analysis.</title>
        <authorList>
            <person name="Li N."/>
            <person name="Yu S.X."/>
            <person name="Wang Y.C."/>
            <person name="Li J.L."/>
            <person name="Li F.C."/>
            <person name="Qin S."/>
        </authorList>
    </citation>
    <scope>NUCLEOTIDE SEQUENCE</scope>
</reference>
<dbReference type="AlphaFoldDB" id="T1X285"/>
<accession>T1X285</accession>
<protein>
    <submittedName>
        <fullName evidence="1">Ribulose-1,5-bisphosphate carboxylase/oxygenase large subunit</fullName>
    </submittedName>
</protein>